<dbReference type="Pfam" id="PF03662">
    <property type="entry name" value="Glyco_hydro_79n"/>
    <property type="match status" value="2"/>
</dbReference>
<dbReference type="Proteomes" id="UP000236161">
    <property type="component" value="Unassembled WGS sequence"/>
</dbReference>
<reference evidence="1 2" key="1">
    <citation type="journal article" date="2017" name="Nature">
        <title>The Apostasia genome and the evolution of orchids.</title>
        <authorList>
            <person name="Zhang G.Q."/>
            <person name="Liu K.W."/>
            <person name="Li Z."/>
            <person name="Lohaus R."/>
            <person name="Hsiao Y.Y."/>
            <person name="Niu S.C."/>
            <person name="Wang J.Y."/>
            <person name="Lin Y.C."/>
            <person name="Xu Q."/>
            <person name="Chen L.J."/>
            <person name="Yoshida K."/>
            <person name="Fujiwara S."/>
            <person name="Wang Z.W."/>
            <person name="Zhang Y.Q."/>
            <person name="Mitsuda N."/>
            <person name="Wang M."/>
            <person name="Liu G.H."/>
            <person name="Pecoraro L."/>
            <person name="Huang H.X."/>
            <person name="Xiao X.J."/>
            <person name="Lin M."/>
            <person name="Wu X.Y."/>
            <person name="Wu W.L."/>
            <person name="Chen Y.Y."/>
            <person name="Chang S.B."/>
            <person name="Sakamoto S."/>
            <person name="Ohme-Takagi M."/>
            <person name="Yagi M."/>
            <person name="Zeng S.J."/>
            <person name="Shen C.Y."/>
            <person name="Yeh C.M."/>
            <person name="Luo Y.B."/>
            <person name="Tsai W.C."/>
            <person name="Van de Peer Y."/>
            <person name="Liu Z.J."/>
        </authorList>
    </citation>
    <scope>NUCLEOTIDE SEQUENCE [LARGE SCALE GENOMIC DNA]</scope>
    <source>
        <strain evidence="2">cv. Shenzhen</strain>
        <tissue evidence="1">Stem</tissue>
    </source>
</reference>
<dbReference type="STRING" id="1088818.A0A2I0AZP0"/>
<evidence type="ECO:0000313" key="2">
    <source>
        <dbReference type="Proteomes" id="UP000236161"/>
    </source>
</evidence>
<proteinExistence type="predicted"/>
<dbReference type="OrthoDB" id="726732at2759"/>
<sequence>MSCACEPPLRSRRESLLGFDPQIKLHNSPSNDLRVARKIIDPNYLSGFADTYRDVQLTIQRRGPWPHASVSEASGVYNSGSRDAQKDGSLLRRLKRSVLWVGRQASAESQRREEYHLTAENGAHLSRMMLLNGKPLQAALSSKTTSLRADGCRGNKKIHELVGSMRLLPAQRRHFFCSEALRSLSLVEFCRPFLSSAKALLELYENSSSLPSLVALGVFFNDPEWYSRLLEVSGQGALNALSHHVYNLGGVVCSL</sequence>
<dbReference type="GO" id="GO:0009505">
    <property type="term" value="C:plant-type cell wall"/>
    <property type="evidence" value="ECO:0007669"/>
    <property type="project" value="TreeGrafter"/>
</dbReference>
<gene>
    <name evidence="1" type="ORF">AXF42_Ash020829</name>
</gene>
<keyword evidence="1" id="KW-0326">Glycosidase</keyword>
<dbReference type="GO" id="GO:0016020">
    <property type="term" value="C:membrane"/>
    <property type="evidence" value="ECO:0007669"/>
    <property type="project" value="InterPro"/>
</dbReference>
<dbReference type="InterPro" id="IPR005199">
    <property type="entry name" value="Glyco_hydro_79"/>
</dbReference>
<name>A0A2I0AZP0_9ASPA</name>
<evidence type="ECO:0000313" key="1">
    <source>
        <dbReference type="EMBL" id="PKA61020.1"/>
    </source>
</evidence>
<accession>A0A2I0AZP0</accession>
<organism evidence="1 2">
    <name type="scientific">Apostasia shenzhenica</name>
    <dbReference type="NCBI Taxonomy" id="1088818"/>
    <lineage>
        <taxon>Eukaryota</taxon>
        <taxon>Viridiplantae</taxon>
        <taxon>Streptophyta</taxon>
        <taxon>Embryophyta</taxon>
        <taxon>Tracheophyta</taxon>
        <taxon>Spermatophyta</taxon>
        <taxon>Magnoliopsida</taxon>
        <taxon>Liliopsida</taxon>
        <taxon>Asparagales</taxon>
        <taxon>Orchidaceae</taxon>
        <taxon>Apostasioideae</taxon>
        <taxon>Apostasia</taxon>
    </lineage>
</organism>
<dbReference type="EC" id="3.2.1.166" evidence="1"/>
<dbReference type="EMBL" id="KZ451933">
    <property type="protein sequence ID" value="PKA61020.1"/>
    <property type="molecule type" value="Genomic_DNA"/>
</dbReference>
<dbReference type="AlphaFoldDB" id="A0A2I0AZP0"/>
<dbReference type="GO" id="GO:0004566">
    <property type="term" value="F:beta-glucuronidase activity"/>
    <property type="evidence" value="ECO:0007669"/>
    <property type="project" value="TreeGrafter"/>
</dbReference>
<dbReference type="PANTHER" id="PTHR14363">
    <property type="entry name" value="HEPARANASE-RELATED"/>
    <property type="match status" value="1"/>
</dbReference>
<protein>
    <submittedName>
        <fullName evidence="1">Heparanase-like protein 2</fullName>
        <ecNumber evidence="1">3.2.1.166</ecNumber>
    </submittedName>
</protein>
<dbReference type="PANTHER" id="PTHR14363:SF21">
    <property type="entry name" value="HEPARANASE-LIKE PROTEIN 1"/>
    <property type="match status" value="1"/>
</dbReference>
<keyword evidence="1" id="KW-0378">Hydrolase</keyword>
<keyword evidence="2" id="KW-1185">Reference proteome</keyword>